<name>X1P9P5_9ZZZZ</name>
<dbReference type="InterPro" id="IPR002716">
    <property type="entry name" value="PIN_dom"/>
</dbReference>
<reference evidence="2" key="1">
    <citation type="journal article" date="2014" name="Front. Microbiol.">
        <title>High frequency of phylogenetically diverse reductive dehalogenase-homologous genes in deep subseafloor sedimentary metagenomes.</title>
        <authorList>
            <person name="Kawai M."/>
            <person name="Futagami T."/>
            <person name="Toyoda A."/>
            <person name="Takaki Y."/>
            <person name="Nishi S."/>
            <person name="Hori S."/>
            <person name="Arai W."/>
            <person name="Tsubouchi T."/>
            <person name="Morono Y."/>
            <person name="Uchiyama I."/>
            <person name="Ito T."/>
            <person name="Fujiyama A."/>
            <person name="Inagaki F."/>
            <person name="Takami H."/>
        </authorList>
    </citation>
    <scope>NUCLEOTIDE SEQUENCE</scope>
    <source>
        <strain evidence="2">Expedition CK06-06</strain>
    </source>
</reference>
<feature type="domain" description="PIN" evidence="1">
    <location>
        <begin position="5"/>
        <end position="147"/>
    </location>
</feature>
<dbReference type="Gene3D" id="3.40.50.1010">
    <property type="entry name" value="5'-nuclease"/>
    <property type="match status" value="1"/>
</dbReference>
<organism evidence="2">
    <name type="scientific">marine sediment metagenome</name>
    <dbReference type="NCBI Taxonomy" id="412755"/>
    <lineage>
        <taxon>unclassified sequences</taxon>
        <taxon>metagenomes</taxon>
        <taxon>ecological metagenomes</taxon>
    </lineage>
</organism>
<dbReference type="EMBL" id="BARV01024666">
    <property type="protein sequence ID" value="GAI35755.1"/>
    <property type="molecule type" value="Genomic_DNA"/>
</dbReference>
<dbReference type="SUPFAM" id="SSF88723">
    <property type="entry name" value="PIN domain-like"/>
    <property type="match status" value="1"/>
</dbReference>
<proteinExistence type="predicted"/>
<dbReference type="Pfam" id="PF01850">
    <property type="entry name" value="PIN"/>
    <property type="match status" value="1"/>
</dbReference>
<protein>
    <recommendedName>
        <fullName evidence="1">PIN domain-containing protein</fullName>
    </recommendedName>
</protein>
<gene>
    <name evidence="2" type="ORF">S06H3_40223</name>
</gene>
<evidence type="ECO:0000259" key="1">
    <source>
        <dbReference type="Pfam" id="PF01850"/>
    </source>
</evidence>
<dbReference type="CDD" id="cd09881">
    <property type="entry name" value="PIN_VapC4-5_FitB-like"/>
    <property type="match status" value="1"/>
</dbReference>
<evidence type="ECO:0000313" key="2">
    <source>
        <dbReference type="EMBL" id="GAI35755.1"/>
    </source>
</evidence>
<comment type="caution">
    <text evidence="2">The sequence shown here is derived from an EMBL/GenBank/DDBJ whole genome shotgun (WGS) entry which is preliminary data.</text>
</comment>
<sequence length="166" mass="19452">MRDFLIDTNMWAYWFDPQKYPQQHAKIKKRLEELPPEAKIGISVITWGEIAVGLRENTKQESYIQAEHLQFIKAKKPWVVDIRTYTAEEYGKLRGRLRTNALKRKKGLSADDLVDRFTWLELGSLENDLWIAAQAITRNLTLVTNDKLNRIREVAGDDLHIENWTT</sequence>
<dbReference type="AlphaFoldDB" id="X1P9P5"/>
<dbReference type="InterPro" id="IPR029060">
    <property type="entry name" value="PIN-like_dom_sf"/>
</dbReference>
<accession>X1P9P5</accession>